<dbReference type="InterPro" id="IPR016181">
    <property type="entry name" value="Acyl_CoA_acyltransferase"/>
</dbReference>
<name>F2LSW8_BURGS</name>
<proteinExistence type="predicted"/>
<dbReference type="InterPro" id="IPR000182">
    <property type="entry name" value="GNAT_dom"/>
</dbReference>
<geneLocation type="plasmid" evidence="2 3">
    <name>bgla_4p</name>
</geneLocation>
<dbReference type="Proteomes" id="UP000008316">
    <property type="component" value="Plasmid bgla_4p"/>
</dbReference>
<dbReference type="AlphaFoldDB" id="F2LSW8"/>
<dbReference type="InterPro" id="IPR050276">
    <property type="entry name" value="MshD_Acetyltransferase"/>
</dbReference>
<feature type="domain" description="N-acetyltransferase" evidence="1">
    <location>
        <begin position="5"/>
        <end position="145"/>
    </location>
</feature>
<dbReference type="SUPFAM" id="SSF55729">
    <property type="entry name" value="Acyl-CoA N-acyltransferases (Nat)"/>
    <property type="match status" value="1"/>
</dbReference>
<dbReference type="PANTHER" id="PTHR43617">
    <property type="entry name" value="L-AMINO ACID N-ACETYLTRANSFERASE"/>
    <property type="match status" value="1"/>
</dbReference>
<keyword evidence="3" id="KW-1185">Reference proteome</keyword>
<dbReference type="GO" id="GO:0016747">
    <property type="term" value="F:acyltransferase activity, transferring groups other than amino-acyl groups"/>
    <property type="evidence" value="ECO:0007669"/>
    <property type="project" value="InterPro"/>
</dbReference>
<dbReference type="KEGG" id="bgd:bgla_4p2240"/>
<dbReference type="HOGENOM" id="CLU_013985_22_1_4"/>
<sequence length="145" mass="16589">MSQKITLRAASPLDVPFLLRLRKLTMTEHLQRVAVATDDDTHYQRIRANFEDARVICEGTDAIGLLKLSRASDEWHLHQIQILPSHQRKGIGKMVLREVLTEARREGVPVSLSVLRGNPARRLYEELGFRLLSETSIDATLMWHP</sequence>
<dbReference type="Pfam" id="PF00583">
    <property type="entry name" value="Acetyltransf_1"/>
    <property type="match status" value="1"/>
</dbReference>
<keyword evidence="2" id="KW-0614">Plasmid</keyword>
<dbReference type="RefSeq" id="WP_013700158.1">
    <property type="nucleotide sequence ID" value="NC_015383.1"/>
</dbReference>
<dbReference type="CDD" id="cd04301">
    <property type="entry name" value="NAT_SF"/>
    <property type="match status" value="1"/>
</dbReference>
<organism evidence="2 3">
    <name type="scientific">Burkholderia gladioli (strain BSR3)</name>
    <dbReference type="NCBI Taxonomy" id="999541"/>
    <lineage>
        <taxon>Bacteria</taxon>
        <taxon>Pseudomonadati</taxon>
        <taxon>Pseudomonadota</taxon>
        <taxon>Betaproteobacteria</taxon>
        <taxon>Burkholderiales</taxon>
        <taxon>Burkholderiaceae</taxon>
        <taxon>Burkholderia</taxon>
    </lineage>
</organism>
<dbReference type="Gene3D" id="3.40.630.30">
    <property type="match status" value="1"/>
</dbReference>
<dbReference type="EMBL" id="CP002604">
    <property type="protein sequence ID" value="AEA65988.1"/>
    <property type="molecule type" value="Genomic_DNA"/>
</dbReference>
<protein>
    <submittedName>
        <fullName evidence="2">Acetyltransferase GNAT family protein</fullName>
    </submittedName>
</protein>
<evidence type="ECO:0000313" key="3">
    <source>
        <dbReference type="Proteomes" id="UP000008316"/>
    </source>
</evidence>
<evidence type="ECO:0000313" key="2">
    <source>
        <dbReference type="EMBL" id="AEA65988.1"/>
    </source>
</evidence>
<dbReference type="PROSITE" id="PS51186">
    <property type="entry name" value="GNAT"/>
    <property type="match status" value="1"/>
</dbReference>
<gene>
    <name evidence="2" type="ordered locus">bgla_4p2240</name>
</gene>
<keyword evidence="2" id="KW-0808">Transferase</keyword>
<reference evidence="2 3" key="1">
    <citation type="journal article" date="2011" name="J. Bacteriol.">
        <title>Complete genome sequence of Burkholderia gladioli BSR3.</title>
        <authorList>
            <person name="Seo Y.S."/>
            <person name="Lim J."/>
            <person name="Choi B.S."/>
            <person name="Kim H."/>
            <person name="Goo E."/>
            <person name="Lee B."/>
            <person name="Lim J.S."/>
            <person name="Choi I.Y."/>
            <person name="Moon J.S."/>
            <person name="Kim J."/>
            <person name="Hwang I."/>
        </authorList>
    </citation>
    <scope>NUCLEOTIDE SEQUENCE [LARGE SCALE GENOMIC DNA]</scope>
    <source>
        <strain evidence="2 3">BSR3</strain>
        <plasmid evidence="2">bgla_4p</plasmid>
    </source>
</reference>
<dbReference type="PANTHER" id="PTHR43617:SF38">
    <property type="entry name" value="N-ACETYLTRANSFERASE DOMAIN-CONTAINING PROTEIN"/>
    <property type="match status" value="1"/>
</dbReference>
<evidence type="ECO:0000259" key="1">
    <source>
        <dbReference type="PROSITE" id="PS51186"/>
    </source>
</evidence>
<accession>F2LSW8</accession>